<accession>A0A1M4Z5N5</accession>
<dbReference type="AlphaFoldDB" id="A0A1M4Z5N5"/>
<gene>
    <name evidence="1" type="ORF">SAMN02745131_01884</name>
</gene>
<reference evidence="1 2" key="1">
    <citation type="submission" date="2016-11" db="EMBL/GenBank/DDBJ databases">
        <authorList>
            <person name="Jaros S."/>
            <person name="Januszkiewicz K."/>
            <person name="Wedrychowicz H."/>
        </authorList>
    </citation>
    <scope>NUCLEOTIDE SEQUENCE [LARGE SCALE GENOMIC DNA]</scope>
    <source>
        <strain evidence="1 2">DSM 18119</strain>
    </source>
</reference>
<evidence type="ECO:0000313" key="1">
    <source>
        <dbReference type="EMBL" id="SHF13062.1"/>
    </source>
</evidence>
<name>A0A1M4Z5N5_9BACT</name>
<sequence length="85" mass="10101">MFKFIYTIQLAFNKSLLFTYLKGEFLQFIKFHLPTTECQPSDISGEYAFVQPWNFEKSCSFLTYNFPWIAFPGLDNWSFVNGPKY</sequence>
<dbReference type="EMBL" id="FQUU01000006">
    <property type="protein sequence ID" value="SHF13062.1"/>
    <property type="molecule type" value="Genomic_DNA"/>
</dbReference>
<evidence type="ECO:0000313" key="2">
    <source>
        <dbReference type="Proteomes" id="UP000184048"/>
    </source>
</evidence>
<keyword evidence="2" id="KW-1185">Reference proteome</keyword>
<organism evidence="1 2">
    <name type="scientific">Flavisolibacter ginsengisoli DSM 18119</name>
    <dbReference type="NCBI Taxonomy" id="1121884"/>
    <lineage>
        <taxon>Bacteria</taxon>
        <taxon>Pseudomonadati</taxon>
        <taxon>Bacteroidota</taxon>
        <taxon>Chitinophagia</taxon>
        <taxon>Chitinophagales</taxon>
        <taxon>Chitinophagaceae</taxon>
        <taxon>Flavisolibacter</taxon>
    </lineage>
</organism>
<protein>
    <submittedName>
        <fullName evidence="1">Uncharacterized protein</fullName>
    </submittedName>
</protein>
<dbReference type="STRING" id="1121884.SAMN02745131_01884"/>
<proteinExistence type="predicted"/>
<dbReference type="Proteomes" id="UP000184048">
    <property type="component" value="Unassembled WGS sequence"/>
</dbReference>